<dbReference type="FunFam" id="2.40.10.10:FF:000068">
    <property type="entry name" value="transmembrane protease serine 2"/>
    <property type="match status" value="1"/>
</dbReference>
<feature type="chain" id="PRO_5040254176" description="Peptidase S1 domain-containing protein" evidence="3">
    <location>
        <begin position="17"/>
        <end position="342"/>
    </location>
</feature>
<dbReference type="InterPro" id="IPR001254">
    <property type="entry name" value="Trypsin_dom"/>
</dbReference>
<dbReference type="InterPro" id="IPR009003">
    <property type="entry name" value="Peptidase_S1_PA"/>
</dbReference>
<dbReference type="PRINTS" id="PR00722">
    <property type="entry name" value="CHYMOTRYPSIN"/>
</dbReference>
<dbReference type="OrthoDB" id="6656697at2759"/>
<dbReference type="InterPro" id="IPR001314">
    <property type="entry name" value="Peptidase_S1A"/>
</dbReference>
<dbReference type="GO" id="GO:0004252">
    <property type="term" value="F:serine-type endopeptidase activity"/>
    <property type="evidence" value="ECO:0007669"/>
    <property type="project" value="InterPro"/>
</dbReference>
<dbReference type="Proteomes" id="UP001153712">
    <property type="component" value="Chromosome 12"/>
</dbReference>
<dbReference type="Pfam" id="PF00089">
    <property type="entry name" value="Trypsin"/>
    <property type="match status" value="1"/>
</dbReference>
<dbReference type="PROSITE" id="PS50240">
    <property type="entry name" value="TRYPSIN_DOM"/>
    <property type="match status" value="1"/>
</dbReference>
<dbReference type="EMBL" id="OU900105">
    <property type="protein sequence ID" value="CAG9856911.1"/>
    <property type="molecule type" value="Genomic_DNA"/>
</dbReference>
<evidence type="ECO:0000256" key="3">
    <source>
        <dbReference type="SAM" id="SignalP"/>
    </source>
</evidence>
<dbReference type="SUPFAM" id="SSF50494">
    <property type="entry name" value="Trypsin-like serine proteases"/>
    <property type="match status" value="1"/>
</dbReference>
<dbReference type="InterPro" id="IPR051487">
    <property type="entry name" value="Ser/Thr_Proteases_Immune/Dev"/>
</dbReference>
<dbReference type="AlphaFoldDB" id="A0A9N9TL70"/>
<reference evidence="5" key="1">
    <citation type="submission" date="2022-01" db="EMBL/GenBank/DDBJ databases">
        <authorList>
            <person name="King R."/>
        </authorList>
    </citation>
    <scope>NUCLEOTIDE SEQUENCE</scope>
</reference>
<dbReference type="GO" id="GO:0006508">
    <property type="term" value="P:proteolysis"/>
    <property type="evidence" value="ECO:0007669"/>
    <property type="project" value="InterPro"/>
</dbReference>
<evidence type="ECO:0000256" key="1">
    <source>
        <dbReference type="ARBA" id="ARBA00023157"/>
    </source>
</evidence>
<evidence type="ECO:0000259" key="4">
    <source>
        <dbReference type="PROSITE" id="PS50240"/>
    </source>
</evidence>
<sequence>MYLFGFLTCFVSFAIGIINGQTSGVINGQYYLCLPTGTPCPTTPPNTIDPRIVTPTGTQPGTPSGTQPNCPAGTTPCYGVSKACGTRLVPEPVSTAAGPTTIGAYPWQAYLRNATHSFAGSGALIYPSYVVTAAHKVYLNVNTPTAVTVLMGVWNPTNLINVQTSTVAQIIVHEAFDPATLKNDIALLRLTQPMVIGIYNNINTICLPAAGASYVGQTCPVSGWGQTAFTTFDAPTNPQKQASGPIVSYATCRASMAAANLLGANVDTYLDPNGEICMGGMSMLDACTQDGGSPLVCVGPTSYSLVGLVIWGKNCGMANVYGVYVNIPYYLSWIQGKVTAAG</sequence>
<evidence type="ECO:0000256" key="2">
    <source>
        <dbReference type="ARBA" id="ARBA00024195"/>
    </source>
</evidence>
<evidence type="ECO:0000313" key="6">
    <source>
        <dbReference type="Proteomes" id="UP001153712"/>
    </source>
</evidence>
<keyword evidence="1" id="KW-1015">Disulfide bond</keyword>
<feature type="signal peptide" evidence="3">
    <location>
        <begin position="1"/>
        <end position="16"/>
    </location>
</feature>
<name>A0A9N9TL70_PHYSR</name>
<dbReference type="CDD" id="cd00190">
    <property type="entry name" value="Tryp_SPc"/>
    <property type="match status" value="1"/>
</dbReference>
<comment type="similarity">
    <text evidence="2">Belongs to the peptidase S1 family. CLIP subfamily.</text>
</comment>
<dbReference type="InterPro" id="IPR043504">
    <property type="entry name" value="Peptidase_S1_PA_chymotrypsin"/>
</dbReference>
<feature type="domain" description="Peptidase S1" evidence="4">
    <location>
        <begin position="95"/>
        <end position="339"/>
    </location>
</feature>
<protein>
    <recommendedName>
        <fullName evidence="4">Peptidase S1 domain-containing protein</fullName>
    </recommendedName>
</protein>
<dbReference type="Gene3D" id="2.40.10.10">
    <property type="entry name" value="Trypsin-like serine proteases"/>
    <property type="match status" value="1"/>
</dbReference>
<evidence type="ECO:0000313" key="5">
    <source>
        <dbReference type="EMBL" id="CAG9856911.1"/>
    </source>
</evidence>
<proteinExistence type="inferred from homology"/>
<dbReference type="SMART" id="SM00020">
    <property type="entry name" value="Tryp_SPc"/>
    <property type="match status" value="1"/>
</dbReference>
<keyword evidence="6" id="KW-1185">Reference proteome</keyword>
<accession>A0A9N9TL70</accession>
<keyword evidence="3" id="KW-0732">Signal</keyword>
<organism evidence="5 6">
    <name type="scientific">Phyllotreta striolata</name>
    <name type="common">Striped flea beetle</name>
    <name type="synonym">Crioceris striolata</name>
    <dbReference type="NCBI Taxonomy" id="444603"/>
    <lineage>
        <taxon>Eukaryota</taxon>
        <taxon>Metazoa</taxon>
        <taxon>Ecdysozoa</taxon>
        <taxon>Arthropoda</taxon>
        <taxon>Hexapoda</taxon>
        <taxon>Insecta</taxon>
        <taxon>Pterygota</taxon>
        <taxon>Neoptera</taxon>
        <taxon>Endopterygota</taxon>
        <taxon>Coleoptera</taxon>
        <taxon>Polyphaga</taxon>
        <taxon>Cucujiformia</taxon>
        <taxon>Chrysomeloidea</taxon>
        <taxon>Chrysomelidae</taxon>
        <taxon>Galerucinae</taxon>
        <taxon>Alticini</taxon>
        <taxon>Phyllotreta</taxon>
    </lineage>
</organism>
<gene>
    <name evidence="5" type="ORF">PHYEVI_LOCUS3322</name>
</gene>
<dbReference type="PANTHER" id="PTHR24256">
    <property type="entry name" value="TRYPTASE-RELATED"/>
    <property type="match status" value="1"/>
</dbReference>